<evidence type="ECO:0000259" key="12">
    <source>
        <dbReference type="PROSITE" id="PS50214"/>
    </source>
</evidence>
<accession>A0A5A9Q133</accession>
<feature type="disulfide bond" evidence="8">
    <location>
        <begin position="330"/>
        <end position="335"/>
    </location>
</feature>
<keyword evidence="7" id="KW-0245">EGF-like domain</keyword>
<dbReference type="GO" id="GO:0046872">
    <property type="term" value="F:metal ion binding"/>
    <property type="evidence" value="ECO:0007669"/>
    <property type="project" value="UniProtKB-KW"/>
</dbReference>
<dbReference type="GO" id="GO:0007229">
    <property type="term" value="P:integrin-mediated signaling pathway"/>
    <property type="evidence" value="ECO:0007669"/>
    <property type="project" value="UniProtKB-KW"/>
</dbReference>
<evidence type="ECO:0000256" key="3">
    <source>
        <dbReference type="ARBA" id="ARBA00022989"/>
    </source>
</evidence>
<dbReference type="EMBL" id="SOYY01000001">
    <property type="protein sequence ID" value="KAA0725507.1"/>
    <property type="molecule type" value="Genomic_DNA"/>
</dbReference>
<reference evidence="14 15" key="1">
    <citation type="journal article" date="2019" name="Mol. Ecol. Resour.">
        <title>Chromosome-level genome assembly of Triplophysa tibetana, a fish adapted to the harsh high-altitude environment of the Tibetan Plateau.</title>
        <authorList>
            <person name="Yang X."/>
            <person name="Liu H."/>
            <person name="Ma Z."/>
            <person name="Zou Y."/>
            <person name="Zou M."/>
            <person name="Mao Y."/>
            <person name="Li X."/>
            <person name="Wang H."/>
            <person name="Chen T."/>
            <person name="Wang W."/>
            <person name="Yang R."/>
        </authorList>
    </citation>
    <scope>NUCLEOTIDE SEQUENCE [LARGE SCALE GENOMIC DNA]</scope>
    <source>
        <strain evidence="14">TTIB1903HZAU</strain>
        <tissue evidence="14">Muscle</tissue>
    </source>
</reference>
<dbReference type="FunFam" id="4.10.70.10:FF:000001">
    <property type="entry name" value="Disintegrin and metalloproteinase domain-containing protein 22"/>
    <property type="match status" value="1"/>
</dbReference>
<organism evidence="14 15">
    <name type="scientific">Triplophysa tibetana</name>
    <dbReference type="NCBI Taxonomy" id="1572043"/>
    <lineage>
        <taxon>Eukaryota</taxon>
        <taxon>Metazoa</taxon>
        <taxon>Chordata</taxon>
        <taxon>Craniata</taxon>
        <taxon>Vertebrata</taxon>
        <taxon>Euteleostomi</taxon>
        <taxon>Actinopterygii</taxon>
        <taxon>Neopterygii</taxon>
        <taxon>Teleostei</taxon>
        <taxon>Ostariophysi</taxon>
        <taxon>Cypriniformes</taxon>
        <taxon>Nemacheilidae</taxon>
        <taxon>Triplophysa</taxon>
    </lineage>
</organism>
<evidence type="ECO:0000256" key="7">
    <source>
        <dbReference type="PROSITE-ProRule" id="PRU00076"/>
    </source>
</evidence>
<dbReference type="CDD" id="cd04269">
    <property type="entry name" value="ZnMc_adamalysin_II_like"/>
    <property type="match status" value="1"/>
</dbReference>
<dbReference type="PRINTS" id="PR00289">
    <property type="entry name" value="DISINTEGRIN"/>
</dbReference>
<keyword evidence="4 9" id="KW-0472">Membrane</keyword>
<keyword evidence="3 9" id="KW-1133">Transmembrane helix</keyword>
<dbReference type="GO" id="GO:0004222">
    <property type="term" value="F:metalloendopeptidase activity"/>
    <property type="evidence" value="ECO:0007669"/>
    <property type="project" value="InterPro"/>
</dbReference>
<comment type="caution">
    <text evidence="7">Lacks conserved residue(s) required for the propagation of feature annotation.</text>
</comment>
<dbReference type="Pfam" id="PF01421">
    <property type="entry name" value="Reprolysin"/>
    <property type="match status" value="1"/>
</dbReference>
<evidence type="ECO:0000313" key="15">
    <source>
        <dbReference type="Proteomes" id="UP000324632"/>
    </source>
</evidence>
<dbReference type="InterPro" id="IPR000742">
    <property type="entry name" value="EGF"/>
</dbReference>
<dbReference type="InterPro" id="IPR018358">
    <property type="entry name" value="Disintegrin_CS"/>
</dbReference>
<dbReference type="InterPro" id="IPR006586">
    <property type="entry name" value="ADAM_Cys-rich"/>
</dbReference>
<proteinExistence type="predicted"/>
<evidence type="ECO:0000256" key="8">
    <source>
        <dbReference type="PROSITE-ProRule" id="PRU00276"/>
    </source>
</evidence>
<feature type="binding site" evidence="8">
    <location>
        <position position="313"/>
    </location>
    <ligand>
        <name>Zn(2+)</name>
        <dbReference type="ChEBI" id="CHEBI:29105"/>
        <note>catalytic</note>
    </ligand>
</feature>
<sequence>MTRYIHLFIFLMTKITIYHAIDQSSYIKNYKVVKPWLVHERWRRNADTSHTSEKVLCHYHGYVEGYEDSLVALSTCEGLRGVILMGNESYGVEPVLQSKANEHLLFLLKDSQQEPFVCGLANETHETEDNSHQPSMPMFLRVSKMSRKRYVHIHMSTHTHFKVYLQEKRSLPQTKYVELVFVVDNLRFIYKKQNSSAVRDEMVQLANMLDSYYKPLNIRIALIGLKIFDKENPFSVEGNAGEVLGRFVDWRRKELLPQLRHDVAQFVVGRSSSYPGGVLGMAFVGTVCSAHTSGAINVFSGDSLQYTSTIVAHELGHNLGMNHDGSNCNCNGGSCIMAPSASGSTKFSECSDKNFERLILNGGGVCLKNPPSPDKIMTLAICGNGILEKEEQCDCGSPEVCKDKCCDAATCTLTKNSACATGLCCENCQIKVSGSPCRPSENTCDLPEFCNGTSEFCPGDFYLMDGLPCASKTAYCFEGRCQTLDYQCKQLFGSEATKADDKCFSYVNSLGNDFGNCGISGNRPIPCVKENAMCGKIQCLFDSNKPPAGATVSTQLIEGGTIKCVNADFNMGSDVPDPAYVKTSTVCAPEKACSEFTCKNSSFLDQSQKCDAQKNCNSKGVCNDQFNCHCNDGWAPPNCDKGGRGGSINSGPAQIDYSLRDGLLIFFLLVVPILVVLIIVLLYVFKRDALKRCVMCRTSKRNRSIKQQ</sequence>
<dbReference type="SUPFAM" id="SSF55486">
    <property type="entry name" value="Metalloproteases ('zincins'), catalytic domain"/>
    <property type="match status" value="1"/>
</dbReference>
<keyword evidence="2 9" id="KW-0812">Transmembrane</keyword>
<feature type="transmembrane region" description="Helical" evidence="9">
    <location>
        <begin position="663"/>
        <end position="685"/>
    </location>
</feature>
<dbReference type="InterPro" id="IPR001590">
    <property type="entry name" value="Peptidase_M12B"/>
</dbReference>
<evidence type="ECO:0000259" key="11">
    <source>
        <dbReference type="PROSITE" id="PS50026"/>
    </source>
</evidence>
<dbReference type="InterPro" id="IPR036436">
    <property type="entry name" value="Disintegrin_dom_sf"/>
</dbReference>
<feature type="disulfide bond" evidence="6">
    <location>
        <begin position="437"/>
        <end position="457"/>
    </location>
</feature>
<gene>
    <name evidence="14" type="ORF">E1301_Tti010331</name>
</gene>
<keyword evidence="10" id="KW-0732">Signal</keyword>
<dbReference type="InterPro" id="IPR024079">
    <property type="entry name" value="MetalloPept_cat_dom_sf"/>
</dbReference>
<feature type="binding site" evidence="8">
    <location>
        <position position="317"/>
    </location>
    <ligand>
        <name>Zn(2+)</name>
        <dbReference type="ChEBI" id="CHEBI:29105"/>
        <note>catalytic</note>
    </ligand>
</feature>
<evidence type="ECO:0000256" key="5">
    <source>
        <dbReference type="ARBA" id="ARBA00023157"/>
    </source>
</evidence>
<dbReference type="Gene3D" id="3.40.390.10">
    <property type="entry name" value="Collagenase (Catalytic Domain)"/>
    <property type="match status" value="1"/>
</dbReference>
<evidence type="ECO:0000256" key="4">
    <source>
        <dbReference type="ARBA" id="ARBA00023136"/>
    </source>
</evidence>
<dbReference type="PANTHER" id="PTHR11905:SF136">
    <property type="entry name" value="DISINTEGRIN AND METALLOPROTEINASE DOMAIN-CONTAINING PROTEIN 9"/>
    <property type="match status" value="1"/>
</dbReference>
<dbReference type="SMART" id="SM00050">
    <property type="entry name" value="DISIN"/>
    <property type="match status" value="1"/>
</dbReference>
<protein>
    <submittedName>
        <fullName evidence="14">Disintegrin and metalloproteinase domain-containing protein 9</fullName>
    </submittedName>
</protein>
<evidence type="ECO:0000313" key="14">
    <source>
        <dbReference type="EMBL" id="KAA0725507.1"/>
    </source>
</evidence>
<dbReference type="Proteomes" id="UP000324632">
    <property type="component" value="Chromosome 1"/>
</dbReference>
<dbReference type="Gene3D" id="4.10.70.10">
    <property type="entry name" value="Disintegrin domain"/>
    <property type="match status" value="1"/>
</dbReference>
<feature type="domain" description="EGF-like" evidence="11">
    <location>
        <begin position="606"/>
        <end position="640"/>
    </location>
</feature>
<keyword evidence="5 7" id="KW-1015">Disulfide bond</keyword>
<evidence type="ECO:0000256" key="10">
    <source>
        <dbReference type="SAM" id="SignalP"/>
    </source>
</evidence>
<feature type="disulfide bond" evidence="7">
    <location>
        <begin position="630"/>
        <end position="639"/>
    </location>
</feature>
<dbReference type="PROSITE" id="PS01186">
    <property type="entry name" value="EGF_2"/>
    <property type="match status" value="1"/>
</dbReference>
<evidence type="ECO:0000256" key="1">
    <source>
        <dbReference type="ARBA" id="ARBA00004167"/>
    </source>
</evidence>
<dbReference type="AlphaFoldDB" id="A0A5A9Q133"/>
<feature type="chain" id="PRO_5022783653" evidence="10">
    <location>
        <begin position="21"/>
        <end position="708"/>
    </location>
</feature>
<evidence type="ECO:0000256" key="9">
    <source>
        <dbReference type="SAM" id="Phobius"/>
    </source>
</evidence>
<evidence type="ECO:0000256" key="2">
    <source>
        <dbReference type="ARBA" id="ARBA00022692"/>
    </source>
</evidence>
<keyword evidence="14" id="KW-0401">Integrin</keyword>
<keyword evidence="8" id="KW-0862">Zinc</keyword>
<keyword evidence="8" id="KW-0479">Metal-binding</keyword>
<dbReference type="InterPro" id="IPR001762">
    <property type="entry name" value="Disintegrin_dom"/>
</dbReference>
<dbReference type="PROSITE" id="PS50214">
    <property type="entry name" value="DISINTEGRIN_2"/>
    <property type="match status" value="1"/>
</dbReference>
<name>A0A5A9Q133_9TELE</name>
<dbReference type="PROSITE" id="PS00427">
    <property type="entry name" value="DISINTEGRIN_1"/>
    <property type="match status" value="1"/>
</dbReference>
<comment type="subcellular location">
    <subcellularLocation>
        <location evidence="1">Membrane</location>
        <topology evidence="1">Single-pass membrane protein</topology>
    </subcellularLocation>
</comment>
<comment type="caution">
    <text evidence="14">The sequence shown here is derived from an EMBL/GenBank/DDBJ whole genome shotgun (WGS) entry which is preliminary data.</text>
</comment>
<feature type="domain" description="Peptidase M12B" evidence="13">
    <location>
        <begin position="175"/>
        <end position="371"/>
    </location>
</feature>
<dbReference type="Pfam" id="PF08516">
    <property type="entry name" value="ADAM_CR"/>
    <property type="match status" value="1"/>
</dbReference>
<keyword evidence="15" id="KW-1185">Reference proteome</keyword>
<dbReference type="InterPro" id="IPR034027">
    <property type="entry name" value="Reprolysin_adamalysin"/>
</dbReference>
<feature type="signal peptide" evidence="10">
    <location>
        <begin position="1"/>
        <end position="20"/>
    </location>
</feature>
<dbReference type="Pfam" id="PF00200">
    <property type="entry name" value="Disintegrin"/>
    <property type="match status" value="1"/>
</dbReference>
<feature type="active site" evidence="8">
    <location>
        <position position="314"/>
    </location>
</feature>
<dbReference type="GO" id="GO:0006508">
    <property type="term" value="P:proteolysis"/>
    <property type="evidence" value="ECO:0007669"/>
    <property type="project" value="InterPro"/>
</dbReference>
<dbReference type="PANTHER" id="PTHR11905">
    <property type="entry name" value="ADAM A DISINTEGRIN AND METALLOPROTEASE DOMAIN"/>
    <property type="match status" value="1"/>
</dbReference>
<dbReference type="SMART" id="SM00608">
    <property type="entry name" value="ACR"/>
    <property type="match status" value="1"/>
</dbReference>
<evidence type="ECO:0000259" key="13">
    <source>
        <dbReference type="PROSITE" id="PS50215"/>
    </source>
</evidence>
<dbReference type="PROSITE" id="PS50026">
    <property type="entry name" value="EGF_3"/>
    <property type="match status" value="1"/>
</dbReference>
<dbReference type="SUPFAM" id="SSF57552">
    <property type="entry name" value="Blood coagulation inhibitor (disintegrin)"/>
    <property type="match status" value="1"/>
</dbReference>
<dbReference type="GO" id="GO:0005886">
    <property type="term" value="C:plasma membrane"/>
    <property type="evidence" value="ECO:0007669"/>
    <property type="project" value="TreeGrafter"/>
</dbReference>
<evidence type="ECO:0000256" key="6">
    <source>
        <dbReference type="PROSITE-ProRule" id="PRU00068"/>
    </source>
</evidence>
<dbReference type="FunFam" id="3.40.390.10:FF:000002">
    <property type="entry name" value="Disintegrin and metalloproteinase domain-containing protein 22"/>
    <property type="match status" value="1"/>
</dbReference>
<dbReference type="PROSITE" id="PS50215">
    <property type="entry name" value="ADAM_MEPRO"/>
    <property type="match status" value="1"/>
</dbReference>
<feature type="binding site" evidence="8">
    <location>
        <position position="323"/>
    </location>
    <ligand>
        <name>Zn(2+)</name>
        <dbReference type="ChEBI" id="CHEBI:29105"/>
        <note>catalytic</note>
    </ligand>
</feature>
<feature type="domain" description="Disintegrin" evidence="12">
    <location>
        <begin position="379"/>
        <end position="465"/>
    </location>
</feature>